<keyword evidence="7" id="KW-1185">Reference proteome</keyword>
<dbReference type="InterPro" id="IPR001789">
    <property type="entry name" value="Sig_transdc_resp-reg_receiver"/>
</dbReference>
<sequence length="245" mass="27222">MLKIIVCDDDAFTLSMISDILNNIIRTLKMEAEIACLASSAGEVLAYLNSNPDSYLFFLDLDMGNHQLNGIDLAQQLREKAIPAKIVFVTSHIEKSMALLKSGVEPFDFIKKNFNLAMMTTEFENCLTKCMNLENSSIDVPSNTVELQISIDEYVSISVERIAYVETLKGQPHNICYHTIDGSQITVRDSISHALELLGEDFALSHRSVVVNRRCVVGIADGQLKLSNGELVTCAISKKNIFKNK</sequence>
<feature type="domain" description="HTH LytTR-type" evidence="5">
    <location>
        <begin position="147"/>
        <end position="245"/>
    </location>
</feature>
<dbReference type="InterPro" id="IPR011006">
    <property type="entry name" value="CheY-like_superfamily"/>
</dbReference>
<evidence type="ECO:0000313" key="6">
    <source>
        <dbReference type="EMBL" id="WAJ22664.1"/>
    </source>
</evidence>
<dbReference type="Pfam" id="PF04397">
    <property type="entry name" value="LytTR"/>
    <property type="match status" value="1"/>
</dbReference>
<name>A0ABY7A9U2_9FIRM</name>
<proteinExistence type="predicted"/>
<dbReference type="InterPro" id="IPR007492">
    <property type="entry name" value="LytTR_DNA-bd_dom"/>
</dbReference>
<protein>
    <recommendedName>
        <fullName evidence="1">Stage 0 sporulation protein A homolog</fullName>
    </recommendedName>
</protein>
<keyword evidence="3" id="KW-0597">Phosphoprotein</keyword>
<evidence type="ECO:0000256" key="3">
    <source>
        <dbReference type="PROSITE-ProRule" id="PRU00169"/>
    </source>
</evidence>
<reference evidence="6" key="1">
    <citation type="submission" date="2022-11" db="EMBL/GenBank/DDBJ databases">
        <title>Lacrimispora xylanolytica sy1, complete genome.</title>
        <authorList>
            <person name="Choi S."/>
        </authorList>
    </citation>
    <scope>NUCLEOTIDE SEQUENCE</scope>
    <source>
        <strain evidence="6">Sy1</strain>
    </source>
</reference>
<dbReference type="PANTHER" id="PTHR37299:SF1">
    <property type="entry name" value="STAGE 0 SPORULATION PROTEIN A HOMOLOG"/>
    <property type="match status" value="1"/>
</dbReference>
<dbReference type="SUPFAM" id="SSF52172">
    <property type="entry name" value="CheY-like"/>
    <property type="match status" value="1"/>
</dbReference>
<dbReference type="PANTHER" id="PTHR37299">
    <property type="entry name" value="TRANSCRIPTIONAL REGULATOR-RELATED"/>
    <property type="match status" value="1"/>
</dbReference>
<dbReference type="RefSeq" id="WP_024835149.1">
    <property type="nucleotide sequence ID" value="NZ_CP113524.1"/>
</dbReference>
<dbReference type="EMBL" id="CP113524">
    <property type="protein sequence ID" value="WAJ22664.1"/>
    <property type="molecule type" value="Genomic_DNA"/>
</dbReference>
<dbReference type="Pfam" id="PF00072">
    <property type="entry name" value="Response_reg"/>
    <property type="match status" value="1"/>
</dbReference>
<dbReference type="InterPro" id="IPR046947">
    <property type="entry name" value="LytR-like"/>
</dbReference>
<dbReference type="Gene3D" id="2.40.50.1020">
    <property type="entry name" value="LytTr DNA-binding domain"/>
    <property type="match status" value="1"/>
</dbReference>
<comment type="function">
    <text evidence="2">May play the central regulatory role in sporulation. It may be an element of the effector pathway responsible for the activation of sporulation genes in response to nutritional stress. Spo0A may act in concert with spo0H (a sigma factor) to control the expression of some genes that are critical to the sporulation process.</text>
</comment>
<dbReference type="Gene3D" id="3.40.50.2300">
    <property type="match status" value="1"/>
</dbReference>
<gene>
    <name evidence="6" type="ORF">OW255_13930</name>
</gene>
<feature type="domain" description="Response regulatory" evidence="4">
    <location>
        <begin position="3"/>
        <end position="127"/>
    </location>
</feature>
<evidence type="ECO:0000256" key="1">
    <source>
        <dbReference type="ARBA" id="ARBA00018672"/>
    </source>
</evidence>
<evidence type="ECO:0000256" key="2">
    <source>
        <dbReference type="ARBA" id="ARBA00024867"/>
    </source>
</evidence>
<evidence type="ECO:0000313" key="7">
    <source>
        <dbReference type="Proteomes" id="UP001163115"/>
    </source>
</evidence>
<dbReference type="SMART" id="SM00448">
    <property type="entry name" value="REC"/>
    <property type="match status" value="1"/>
</dbReference>
<evidence type="ECO:0000259" key="5">
    <source>
        <dbReference type="PROSITE" id="PS50930"/>
    </source>
</evidence>
<keyword evidence="6" id="KW-0238">DNA-binding</keyword>
<feature type="modified residue" description="4-aspartylphosphate" evidence="3">
    <location>
        <position position="60"/>
    </location>
</feature>
<evidence type="ECO:0000259" key="4">
    <source>
        <dbReference type="PROSITE" id="PS50110"/>
    </source>
</evidence>
<dbReference type="PROSITE" id="PS50930">
    <property type="entry name" value="HTH_LYTTR"/>
    <property type="match status" value="1"/>
</dbReference>
<dbReference type="GO" id="GO:0003677">
    <property type="term" value="F:DNA binding"/>
    <property type="evidence" value="ECO:0007669"/>
    <property type="project" value="UniProtKB-KW"/>
</dbReference>
<dbReference type="Proteomes" id="UP001163115">
    <property type="component" value="Chromosome"/>
</dbReference>
<dbReference type="SMART" id="SM00850">
    <property type="entry name" value="LytTR"/>
    <property type="match status" value="1"/>
</dbReference>
<accession>A0ABY7A9U2</accession>
<dbReference type="PROSITE" id="PS50110">
    <property type="entry name" value="RESPONSE_REGULATORY"/>
    <property type="match status" value="1"/>
</dbReference>
<organism evidence="6 7">
    <name type="scientific">Lacrimispora xylanolytica</name>
    <dbReference type="NCBI Taxonomy" id="29375"/>
    <lineage>
        <taxon>Bacteria</taxon>
        <taxon>Bacillati</taxon>
        <taxon>Bacillota</taxon>
        <taxon>Clostridia</taxon>
        <taxon>Lachnospirales</taxon>
        <taxon>Lachnospiraceae</taxon>
        <taxon>Lacrimispora</taxon>
    </lineage>
</organism>